<dbReference type="KEGG" id="bbel:109474610"/>
<proteinExistence type="predicted"/>
<accession>A0A6P4Z9B9</accession>
<feature type="compositionally biased region" description="Basic and acidic residues" evidence="1">
    <location>
        <begin position="191"/>
        <end position="202"/>
    </location>
</feature>
<name>A0A6P4Z9B9_BRABE</name>
<sequence length="202" mass="22661">MISEHFSPLITGTRSPTQDDIEITPGEFCSRGGVANGKELYRIGKDMKALQLARNKLLAEMSSLKETLQCPDQSGKTVSDKTRRRIQDTVQAYVTSLHIAANDVITTPAPPDPQQVTCHDEVATTGRNMFWAEDPKKVPLHLRHQDTRPDVPPTVRREKLPPQHDPDLHIPVGRQDFSEDRRPVAGESVPEVERNFNRDLAV</sequence>
<evidence type="ECO:0000313" key="2">
    <source>
        <dbReference type="Proteomes" id="UP000515135"/>
    </source>
</evidence>
<evidence type="ECO:0000256" key="1">
    <source>
        <dbReference type="SAM" id="MobiDB-lite"/>
    </source>
</evidence>
<gene>
    <name evidence="3" type="primary">LOC109474610</name>
</gene>
<dbReference type="GeneID" id="109474610"/>
<protein>
    <submittedName>
        <fullName evidence="3">Uncharacterized protein LOC109474610</fullName>
    </submittedName>
</protein>
<organism evidence="2 3">
    <name type="scientific">Branchiostoma belcheri</name>
    <name type="common">Amphioxus</name>
    <dbReference type="NCBI Taxonomy" id="7741"/>
    <lineage>
        <taxon>Eukaryota</taxon>
        <taxon>Metazoa</taxon>
        <taxon>Chordata</taxon>
        <taxon>Cephalochordata</taxon>
        <taxon>Leptocardii</taxon>
        <taxon>Amphioxiformes</taxon>
        <taxon>Branchiostomatidae</taxon>
        <taxon>Branchiostoma</taxon>
    </lineage>
</organism>
<keyword evidence="2" id="KW-1185">Reference proteome</keyword>
<evidence type="ECO:0000313" key="3">
    <source>
        <dbReference type="RefSeq" id="XP_019630509.1"/>
    </source>
</evidence>
<feature type="region of interest" description="Disordered" evidence="1">
    <location>
        <begin position="1"/>
        <end position="20"/>
    </location>
</feature>
<feature type="region of interest" description="Disordered" evidence="1">
    <location>
        <begin position="143"/>
        <end position="202"/>
    </location>
</feature>
<reference evidence="3" key="1">
    <citation type="submission" date="2025-08" db="UniProtKB">
        <authorList>
            <consortium name="RefSeq"/>
        </authorList>
    </citation>
    <scope>IDENTIFICATION</scope>
    <source>
        <tissue evidence="3">Gonad</tissue>
    </source>
</reference>
<dbReference type="Proteomes" id="UP000515135">
    <property type="component" value="Unplaced"/>
</dbReference>
<dbReference type="OrthoDB" id="10062358at2759"/>
<feature type="compositionally biased region" description="Basic and acidic residues" evidence="1">
    <location>
        <begin position="143"/>
        <end position="168"/>
    </location>
</feature>
<dbReference type="RefSeq" id="XP_019630509.1">
    <property type="nucleotide sequence ID" value="XM_019774950.1"/>
</dbReference>
<dbReference type="AlphaFoldDB" id="A0A6P4Z9B9"/>